<dbReference type="EMBL" id="CP144750">
    <property type="protein sequence ID" value="WVZ81726.1"/>
    <property type="molecule type" value="Genomic_DNA"/>
</dbReference>
<feature type="region of interest" description="Disordered" evidence="1">
    <location>
        <begin position="1"/>
        <end position="55"/>
    </location>
</feature>
<evidence type="ECO:0000256" key="1">
    <source>
        <dbReference type="SAM" id="MobiDB-lite"/>
    </source>
</evidence>
<evidence type="ECO:0000313" key="2">
    <source>
        <dbReference type="EMBL" id="WVZ81726.1"/>
    </source>
</evidence>
<evidence type="ECO:0000313" key="3">
    <source>
        <dbReference type="Proteomes" id="UP001341281"/>
    </source>
</evidence>
<dbReference type="Proteomes" id="UP001341281">
    <property type="component" value="Chromosome 06"/>
</dbReference>
<sequence length="179" mass="18390">MVLGARASMGAGEPELQDAVHDEQQASNRESARRAHGGAGSSPPRGQREAGRGAEHRLRLRCCPNMRLGILFHVTSPDPTPLPSQPISTRTTRSSPVTRLGARDAVRLVVRRAMAAAPTVRGYGPATSSSLVSGTAQAAAADAGVVRACDDAAGVVDAPARGGRGRARRPAATTARASA</sequence>
<gene>
    <name evidence="2" type="ORF">U9M48_029069</name>
</gene>
<name>A0AAQ3X1N0_PASNO</name>
<reference evidence="2 3" key="1">
    <citation type="submission" date="2024-02" db="EMBL/GenBank/DDBJ databases">
        <title>High-quality chromosome-scale genome assembly of Pensacola bahiagrass (Paspalum notatum Flugge var. saurae).</title>
        <authorList>
            <person name="Vega J.M."/>
            <person name="Podio M."/>
            <person name="Orjuela J."/>
            <person name="Siena L.A."/>
            <person name="Pessino S.C."/>
            <person name="Combes M.C."/>
            <person name="Mariac C."/>
            <person name="Albertini E."/>
            <person name="Pupilli F."/>
            <person name="Ortiz J.P.A."/>
            <person name="Leblanc O."/>
        </authorList>
    </citation>
    <scope>NUCLEOTIDE SEQUENCE [LARGE SCALE GENOMIC DNA]</scope>
    <source>
        <strain evidence="2">R1</strain>
        <tissue evidence="2">Leaf</tissue>
    </source>
</reference>
<organism evidence="2 3">
    <name type="scientific">Paspalum notatum var. saurae</name>
    <dbReference type="NCBI Taxonomy" id="547442"/>
    <lineage>
        <taxon>Eukaryota</taxon>
        <taxon>Viridiplantae</taxon>
        <taxon>Streptophyta</taxon>
        <taxon>Embryophyta</taxon>
        <taxon>Tracheophyta</taxon>
        <taxon>Spermatophyta</taxon>
        <taxon>Magnoliopsida</taxon>
        <taxon>Liliopsida</taxon>
        <taxon>Poales</taxon>
        <taxon>Poaceae</taxon>
        <taxon>PACMAD clade</taxon>
        <taxon>Panicoideae</taxon>
        <taxon>Andropogonodae</taxon>
        <taxon>Paspaleae</taxon>
        <taxon>Paspalinae</taxon>
        <taxon>Paspalum</taxon>
    </lineage>
</organism>
<keyword evidence="3" id="KW-1185">Reference proteome</keyword>
<feature type="compositionally biased region" description="Low complexity" evidence="1">
    <location>
        <begin position="85"/>
        <end position="97"/>
    </location>
</feature>
<feature type="region of interest" description="Disordered" evidence="1">
    <location>
        <begin position="76"/>
        <end position="97"/>
    </location>
</feature>
<accession>A0AAQ3X1N0</accession>
<feature type="compositionally biased region" description="Basic and acidic residues" evidence="1">
    <location>
        <begin position="46"/>
        <end position="55"/>
    </location>
</feature>
<protein>
    <submittedName>
        <fullName evidence="2">Uncharacterized protein</fullName>
    </submittedName>
</protein>
<proteinExistence type="predicted"/>
<dbReference type="AlphaFoldDB" id="A0AAQ3X1N0"/>
<feature type="compositionally biased region" description="Low complexity" evidence="1">
    <location>
        <begin position="170"/>
        <end position="179"/>
    </location>
</feature>
<feature type="region of interest" description="Disordered" evidence="1">
    <location>
        <begin position="156"/>
        <end position="179"/>
    </location>
</feature>